<evidence type="ECO:0008006" key="3">
    <source>
        <dbReference type="Google" id="ProtNLM"/>
    </source>
</evidence>
<evidence type="ECO:0000313" key="2">
    <source>
        <dbReference type="Proteomes" id="UP000243401"/>
    </source>
</evidence>
<organism evidence="1 2">
    <name type="scientific">Escherichia coli H605</name>
    <dbReference type="NCBI Taxonomy" id="656410"/>
    <lineage>
        <taxon>Bacteria</taxon>
        <taxon>Pseudomonadati</taxon>
        <taxon>Pseudomonadota</taxon>
        <taxon>Gammaproteobacteria</taxon>
        <taxon>Enterobacterales</taxon>
        <taxon>Enterobacteriaceae</taxon>
        <taxon>Escherichia</taxon>
    </lineage>
</organism>
<name>A0AAJ3TZZ0_ECOLX</name>
<dbReference type="Proteomes" id="UP000243401">
    <property type="component" value="Unassembled WGS sequence"/>
</dbReference>
<reference evidence="1 2" key="1">
    <citation type="submission" date="2010-04" db="EMBL/GenBank/DDBJ databases">
        <title>The Genome Sequence of Escherichia coli H605.</title>
        <authorList>
            <consortium name="The Broad Institute Genome Sequencing Platform"/>
            <consortium name="The Broad Institute Genome Sequencing Center for Infectious Disease"/>
            <person name="Feldgarden M."/>
            <person name="Gordon D.M."/>
            <person name="Johnson J.R."/>
            <person name="Johnston B.D."/>
            <person name="Young S."/>
            <person name="Zeng Q."/>
            <person name="Koehrsen M."/>
            <person name="Alvarado L."/>
            <person name="Berlin A.M."/>
            <person name="Borenstein D."/>
            <person name="Chapman S.B."/>
            <person name="Chen Z."/>
            <person name="Engels R."/>
            <person name="Freedman E."/>
            <person name="Gellesch M."/>
            <person name="Goldberg J."/>
            <person name="Griggs A."/>
            <person name="Gujja S."/>
            <person name="Heilman E.R."/>
            <person name="Heiman D.I."/>
            <person name="Hepburn T.A."/>
            <person name="Howarth C."/>
            <person name="Jen D."/>
            <person name="Larson L."/>
            <person name="Mehta T."/>
            <person name="Park D."/>
            <person name="Pearson M."/>
            <person name="Richards J."/>
            <person name="Roberts A."/>
            <person name="Saif S."/>
            <person name="Shea T.D."/>
            <person name="Shenoy N."/>
            <person name="Sisk P."/>
            <person name="Stolte C."/>
            <person name="Sykes S.N."/>
            <person name="Walk T."/>
            <person name="White J."/>
            <person name="Yandava C."/>
            <person name="Haas B."/>
            <person name="Henn M.R."/>
            <person name="Nusbaum C."/>
            <person name="Birren B."/>
        </authorList>
    </citation>
    <scope>NUCLEOTIDE SEQUENCE [LARGE SCALE GENOMIC DNA]</scope>
    <source>
        <strain evidence="1 2">H605</strain>
    </source>
</reference>
<comment type="caution">
    <text evidence="1">The sequence shown here is derived from an EMBL/GenBank/DDBJ whole genome shotgun (WGS) entry which is preliminary data.</text>
</comment>
<dbReference type="EMBL" id="ADJX01000003">
    <property type="protein sequence ID" value="OSL48326.1"/>
    <property type="molecule type" value="Genomic_DNA"/>
</dbReference>
<dbReference type="AlphaFoldDB" id="A0AAJ3TZZ0"/>
<protein>
    <recommendedName>
        <fullName evidence="3">DUF1380 domain-containing protein</fullName>
    </recommendedName>
</protein>
<proteinExistence type="predicted"/>
<sequence>MKMFGTAKEIIEKLKNYPEDEPLLMVMWHKEDIAEVRTDLTDEQCVQVMQKIRQCHNADVGVNWEVISTTANELFPNGVVKC</sequence>
<accession>A0AAJ3TZZ0</accession>
<gene>
    <name evidence="1" type="ORF">EATG_03035</name>
</gene>
<evidence type="ECO:0000313" key="1">
    <source>
        <dbReference type="EMBL" id="OSL48326.1"/>
    </source>
</evidence>